<sequence>MCKNKNKFIGISPLALAIASLAYSASVFSMEQDPEGNKGLETITVTAQKREQSIQEVPLSVSAFFSDKLANMHVNDIGDLQSSVPNLTVHQGDAQNAVVYIRGVGQIDSLAFADPGVGIYLDDVYLGRAQGAFLDVFDVERIEVLRGPQGTLYGRNTMGGAIKYVTAKPSNELEINLELGIGTYAERKLKASISGPLTDKLSGSFTAVHNIRDGYTENTFNGDDDGDKKLTAWRSSWFYEANDDFSLTFAVDSSKNDPEHSVTPVAQTALFTGEVITAIDPEKVSANFNNLNDLSTRGTSLTATWNISDNYTVKSISAYRAMDYDANLDLDASPDDVFGVFVFQEQNQFSQEFQFNYLSDAFSVVTGLYYFNEHDVTESGLFGPVISLVTNSENDQDNTSYAAYTNVDYFFNEKLTLTAGLRYTKEEKKFSRLQQFYLTDMSYKPILGAGDLTVTDFTTQDTWSSVSPKIAVSYQFDKKMMFFGSVSKGFKSGGFNGRSNTLNEAESYKPENMWSYEMGLKSDFMDDQVRVNATIFRNDYEDLQLSSFIADDQGSFSALFTNAGKALINGLEFELTFAASEDLILAANLGLMDAKYEEYIGAGGLNIANERELVNTPKTSAQLSMQYDIDTLTVGRFTFVADASYRSKTYPTVSSTEILAQDGRTLLNLNINYFSPNEKWIVRLGIKNITDKKYISHGFDLSDSGLSQLAYFGAPRTVSLSANYAF</sequence>
<evidence type="ECO:0000256" key="11">
    <source>
        <dbReference type="ARBA" id="ARBA00023237"/>
    </source>
</evidence>
<evidence type="ECO:0000256" key="1">
    <source>
        <dbReference type="ARBA" id="ARBA00004571"/>
    </source>
</evidence>
<comment type="similarity">
    <text evidence="12 15">Belongs to the TonB-dependent receptor family.</text>
</comment>
<evidence type="ECO:0000256" key="16">
    <source>
        <dbReference type="SAM" id="SignalP"/>
    </source>
</evidence>
<dbReference type="PANTHER" id="PTHR32552:SF81">
    <property type="entry name" value="TONB-DEPENDENT OUTER MEMBRANE RECEPTOR"/>
    <property type="match status" value="1"/>
</dbReference>
<evidence type="ECO:0000256" key="7">
    <source>
        <dbReference type="ARBA" id="ARBA00023004"/>
    </source>
</evidence>
<evidence type="ECO:0000313" key="20">
    <source>
        <dbReference type="Proteomes" id="UP000006251"/>
    </source>
</evidence>
<dbReference type="PROSITE" id="PS00430">
    <property type="entry name" value="TONB_DEPENDENT_REC_1"/>
    <property type="match status" value="1"/>
</dbReference>
<evidence type="ECO:0000256" key="14">
    <source>
        <dbReference type="PROSITE-ProRule" id="PRU10144"/>
    </source>
</evidence>
<dbReference type="STRING" id="1121922.GCA_000428905_02353"/>
<evidence type="ECO:0000256" key="13">
    <source>
        <dbReference type="PROSITE-ProRule" id="PRU10143"/>
    </source>
</evidence>
<proteinExistence type="inferred from homology"/>
<evidence type="ECO:0000256" key="12">
    <source>
        <dbReference type="PROSITE-ProRule" id="PRU01360"/>
    </source>
</evidence>
<dbReference type="InterPro" id="IPR036942">
    <property type="entry name" value="Beta-barrel_TonB_sf"/>
</dbReference>
<evidence type="ECO:0000256" key="10">
    <source>
        <dbReference type="ARBA" id="ARBA00023136"/>
    </source>
</evidence>
<dbReference type="InterPro" id="IPR000531">
    <property type="entry name" value="Beta-barrel_TonB"/>
</dbReference>
<dbReference type="Pfam" id="PF00593">
    <property type="entry name" value="TonB_dep_Rec_b-barrel"/>
    <property type="match status" value="1"/>
</dbReference>
<organism evidence="19 20">
    <name type="scientific">Brumicola pallidula DSM 14239 = ACAM 615</name>
    <dbReference type="NCBI Taxonomy" id="1121922"/>
    <lineage>
        <taxon>Bacteria</taxon>
        <taxon>Pseudomonadati</taxon>
        <taxon>Pseudomonadota</taxon>
        <taxon>Gammaproteobacteria</taxon>
        <taxon>Alteromonadales</taxon>
        <taxon>Alteromonadaceae</taxon>
        <taxon>Brumicola</taxon>
    </lineage>
</organism>
<evidence type="ECO:0000256" key="2">
    <source>
        <dbReference type="ARBA" id="ARBA00022448"/>
    </source>
</evidence>
<feature type="short sequence motif" description="TonB box" evidence="13">
    <location>
        <begin position="42"/>
        <end position="48"/>
    </location>
</feature>
<dbReference type="GO" id="GO:0006826">
    <property type="term" value="P:iron ion transport"/>
    <property type="evidence" value="ECO:0007669"/>
    <property type="project" value="UniProtKB-KW"/>
</dbReference>
<comment type="caution">
    <text evidence="19">The sequence shown here is derived from an EMBL/GenBank/DDBJ whole genome shotgun (WGS) entry which is preliminary data.</text>
</comment>
<keyword evidence="8" id="KW-0406">Ion transport</keyword>
<comment type="subcellular location">
    <subcellularLocation>
        <location evidence="1 12">Cell outer membrane</location>
        <topology evidence="1 12">Multi-pass membrane protein</topology>
    </subcellularLocation>
</comment>
<feature type="chain" id="PRO_5003902352" evidence="16">
    <location>
        <begin position="25"/>
        <end position="726"/>
    </location>
</feature>
<evidence type="ECO:0000256" key="8">
    <source>
        <dbReference type="ARBA" id="ARBA00023065"/>
    </source>
</evidence>
<evidence type="ECO:0000259" key="18">
    <source>
        <dbReference type="Pfam" id="PF07715"/>
    </source>
</evidence>
<dbReference type="EMBL" id="BAEQ01000013">
    <property type="protein sequence ID" value="GAC27455.1"/>
    <property type="molecule type" value="Genomic_DNA"/>
</dbReference>
<dbReference type="CDD" id="cd01347">
    <property type="entry name" value="ligand_gated_channel"/>
    <property type="match status" value="1"/>
</dbReference>
<evidence type="ECO:0000256" key="5">
    <source>
        <dbReference type="ARBA" id="ARBA00022692"/>
    </source>
</evidence>
<dbReference type="Pfam" id="PF07715">
    <property type="entry name" value="Plug"/>
    <property type="match status" value="1"/>
</dbReference>
<dbReference type="AlphaFoldDB" id="K6ZVV4"/>
<evidence type="ECO:0000259" key="17">
    <source>
        <dbReference type="Pfam" id="PF00593"/>
    </source>
</evidence>
<dbReference type="InterPro" id="IPR010917">
    <property type="entry name" value="TonB_rcpt_CS"/>
</dbReference>
<dbReference type="InterPro" id="IPR012910">
    <property type="entry name" value="Plug_dom"/>
</dbReference>
<dbReference type="Gene3D" id="2.40.170.20">
    <property type="entry name" value="TonB-dependent receptor, beta-barrel domain"/>
    <property type="match status" value="1"/>
</dbReference>
<dbReference type="SUPFAM" id="SSF56935">
    <property type="entry name" value="Porins"/>
    <property type="match status" value="1"/>
</dbReference>
<feature type="short sequence motif" description="TonB C-terminal box" evidence="14">
    <location>
        <begin position="709"/>
        <end position="726"/>
    </location>
</feature>
<keyword evidence="6 16" id="KW-0732">Signal</keyword>
<dbReference type="PROSITE" id="PS52016">
    <property type="entry name" value="TONB_DEPENDENT_REC_3"/>
    <property type="match status" value="1"/>
</dbReference>
<evidence type="ECO:0000256" key="9">
    <source>
        <dbReference type="ARBA" id="ARBA00023077"/>
    </source>
</evidence>
<keyword evidence="5 12" id="KW-0812">Transmembrane</keyword>
<feature type="domain" description="TonB-dependent receptor-like beta-barrel" evidence="17">
    <location>
        <begin position="268"/>
        <end position="689"/>
    </location>
</feature>
<dbReference type="RefSeq" id="WP_006009056.1">
    <property type="nucleotide sequence ID" value="NZ_AUAV01000012.1"/>
</dbReference>
<evidence type="ECO:0000256" key="6">
    <source>
        <dbReference type="ARBA" id="ARBA00022729"/>
    </source>
</evidence>
<feature type="signal peptide" evidence="16">
    <location>
        <begin position="1"/>
        <end position="24"/>
    </location>
</feature>
<keyword evidence="4" id="KW-0410">Iron transport</keyword>
<dbReference type="OrthoDB" id="7051185at2"/>
<keyword evidence="10 12" id="KW-0472">Membrane</keyword>
<reference evidence="20" key="1">
    <citation type="journal article" date="2014" name="Environ. Microbiol.">
        <title>Comparative genomics of the marine bacterial genus Glaciecola reveals the high degree of genomic diversity and genomic characteristic for cold adaptation.</title>
        <authorList>
            <person name="Qin Q.L."/>
            <person name="Xie B.B."/>
            <person name="Yu Y."/>
            <person name="Shu Y.L."/>
            <person name="Rong J.C."/>
            <person name="Zhang Y.J."/>
            <person name="Zhao D.L."/>
            <person name="Chen X.L."/>
            <person name="Zhang X.Y."/>
            <person name="Chen B."/>
            <person name="Zhou B.C."/>
            <person name="Zhang Y.Z."/>
        </authorList>
    </citation>
    <scope>NUCLEOTIDE SEQUENCE [LARGE SCALE GENOMIC DNA]</scope>
    <source>
        <strain evidence="20">ACAM 615</strain>
    </source>
</reference>
<evidence type="ECO:0000256" key="4">
    <source>
        <dbReference type="ARBA" id="ARBA00022496"/>
    </source>
</evidence>
<keyword evidence="20" id="KW-1185">Reference proteome</keyword>
<dbReference type="InterPro" id="IPR039426">
    <property type="entry name" value="TonB-dep_rcpt-like"/>
</dbReference>
<evidence type="ECO:0000313" key="19">
    <source>
        <dbReference type="EMBL" id="GAC27455.1"/>
    </source>
</evidence>
<name>K6ZVV4_9ALTE</name>
<dbReference type="PANTHER" id="PTHR32552">
    <property type="entry name" value="FERRICHROME IRON RECEPTOR-RELATED"/>
    <property type="match status" value="1"/>
</dbReference>
<evidence type="ECO:0000256" key="15">
    <source>
        <dbReference type="RuleBase" id="RU003357"/>
    </source>
</evidence>
<keyword evidence="3 12" id="KW-1134">Transmembrane beta strand</keyword>
<protein>
    <submittedName>
        <fullName evidence="19">TonB-dependent receptor</fullName>
    </submittedName>
</protein>
<dbReference type="GO" id="GO:0009279">
    <property type="term" value="C:cell outer membrane"/>
    <property type="evidence" value="ECO:0007669"/>
    <property type="project" value="UniProtKB-SubCell"/>
</dbReference>
<dbReference type="InterPro" id="IPR010916">
    <property type="entry name" value="TonB_box_CS"/>
</dbReference>
<evidence type="ECO:0000256" key="3">
    <source>
        <dbReference type="ARBA" id="ARBA00022452"/>
    </source>
</evidence>
<keyword evidence="11 12" id="KW-0998">Cell outer membrane</keyword>
<dbReference type="Proteomes" id="UP000006251">
    <property type="component" value="Unassembled WGS sequence"/>
</dbReference>
<keyword evidence="7" id="KW-0408">Iron</keyword>
<keyword evidence="2 12" id="KW-0813">Transport</keyword>
<dbReference type="PROSITE" id="PS01156">
    <property type="entry name" value="TONB_DEPENDENT_REC_2"/>
    <property type="match status" value="1"/>
</dbReference>
<keyword evidence="9 13" id="KW-0798">TonB box</keyword>
<gene>
    <name evidence="19" type="ORF">GPAL_0575</name>
</gene>
<feature type="domain" description="TonB-dependent receptor plug" evidence="18">
    <location>
        <begin position="54"/>
        <end position="161"/>
    </location>
</feature>
<accession>K6ZVV4</accession>
<keyword evidence="19" id="KW-0675">Receptor</keyword>